<protein>
    <submittedName>
        <fullName evidence="2">Uncharacterized protein</fullName>
    </submittedName>
</protein>
<feature type="region of interest" description="Disordered" evidence="1">
    <location>
        <begin position="31"/>
        <end position="73"/>
    </location>
</feature>
<proteinExistence type="predicted"/>
<dbReference type="EMBL" id="MOBM01000014">
    <property type="protein sequence ID" value="RON16047.1"/>
    <property type="molecule type" value="Genomic_DNA"/>
</dbReference>
<dbReference type="AlphaFoldDB" id="A0A423HSA5"/>
<dbReference type="RefSeq" id="WP_123358248.1">
    <property type="nucleotide sequence ID" value="NZ_MOBM01000014.1"/>
</dbReference>
<evidence type="ECO:0000313" key="3">
    <source>
        <dbReference type="Proteomes" id="UP000284002"/>
    </source>
</evidence>
<sequence length="126" mass="13746">MIGDDDFGTFFDPDEFGCTVRLIEPGRDARDVDGMFGKPDGSGGLYRSGIDPSAAQSRATPKQRHLQLPRGEAPEQWRTTKVIADGLEYSIGDVEPLGRLRVVLTLVPYGDRAAPPGERGTWRASN</sequence>
<reference evidence="2 3" key="1">
    <citation type="submission" date="2016-10" db="EMBL/GenBank/DDBJ databases">
        <title>Comparative genome analysis of multiple Pseudomonas spp. focuses on biocontrol and plant growth promoting traits.</title>
        <authorList>
            <person name="Tao X.-Y."/>
            <person name="Taylor C.G."/>
        </authorList>
    </citation>
    <scope>NUCLEOTIDE SEQUENCE [LARGE SCALE GENOMIC DNA]</scope>
    <source>
        <strain evidence="2 3">36C6</strain>
    </source>
</reference>
<comment type="caution">
    <text evidence="2">The sequence shown here is derived from an EMBL/GenBank/DDBJ whole genome shotgun (WGS) entry which is preliminary data.</text>
</comment>
<evidence type="ECO:0000256" key="1">
    <source>
        <dbReference type="SAM" id="MobiDB-lite"/>
    </source>
</evidence>
<dbReference type="Proteomes" id="UP000284002">
    <property type="component" value="Unassembled WGS sequence"/>
</dbReference>
<organism evidence="2 3">
    <name type="scientific">Pseudomonas frederiksbergensis</name>
    <dbReference type="NCBI Taxonomy" id="104087"/>
    <lineage>
        <taxon>Bacteria</taxon>
        <taxon>Pseudomonadati</taxon>
        <taxon>Pseudomonadota</taxon>
        <taxon>Gammaproteobacteria</taxon>
        <taxon>Pseudomonadales</taxon>
        <taxon>Pseudomonadaceae</taxon>
        <taxon>Pseudomonas</taxon>
    </lineage>
</organism>
<accession>A0A423HSA5</accession>
<evidence type="ECO:0000313" key="2">
    <source>
        <dbReference type="EMBL" id="RON16047.1"/>
    </source>
</evidence>
<name>A0A423HSA5_9PSED</name>
<gene>
    <name evidence="2" type="ORF">BK662_11500</name>
</gene>